<feature type="compositionally biased region" description="Pro residues" evidence="3">
    <location>
        <begin position="773"/>
        <end position="786"/>
    </location>
</feature>
<dbReference type="HOGENOM" id="CLU_006198_1_0_1"/>
<evidence type="ECO:0000256" key="1">
    <source>
        <dbReference type="ARBA" id="ARBA00023117"/>
    </source>
</evidence>
<dbReference type="Proteomes" id="UP000054549">
    <property type="component" value="Unassembled WGS sequence"/>
</dbReference>
<dbReference type="InterPro" id="IPR036427">
    <property type="entry name" value="Bromodomain-like_sf"/>
</dbReference>
<feature type="region of interest" description="Disordered" evidence="3">
    <location>
        <begin position="835"/>
        <end position="1005"/>
    </location>
</feature>
<dbReference type="InterPro" id="IPR037782">
    <property type="entry name" value="Spt7"/>
</dbReference>
<keyword evidence="6" id="KW-1185">Reference proteome</keyword>
<feature type="compositionally biased region" description="Low complexity" evidence="3">
    <location>
        <begin position="220"/>
        <end position="238"/>
    </location>
</feature>
<dbReference type="GO" id="GO:0046982">
    <property type="term" value="F:protein heterodimerization activity"/>
    <property type="evidence" value="ECO:0007669"/>
    <property type="project" value="InterPro"/>
</dbReference>
<evidence type="ECO:0000313" key="5">
    <source>
        <dbReference type="EMBL" id="KIL61945.1"/>
    </source>
</evidence>
<feature type="region of interest" description="Disordered" evidence="3">
    <location>
        <begin position="409"/>
        <end position="446"/>
    </location>
</feature>
<accession>A0A0C2SFT4</accession>
<feature type="region of interest" description="Disordered" evidence="3">
    <location>
        <begin position="342"/>
        <end position="375"/>
    </location>
</feature>
<evidence type="ECO:0000259" key="4">
    <source>
        <dbReference type="PROSITE" id="PS50014"/>
    </source>
</evidence>
<sequence length="1017" mass="109582">MNHLLRTLTESQAKVTFPDVDLCLLLSSVKEGRRQSQDAKLSDPFYDSLEGLLQDLRTITPDNRDAEAFLKPVARSDVPDYYDFIANPMDLQTMLKKVKQKQYKSKREFQDDLDLIWCNCFTYNAAENHPLRQCAKRLKAKAESLLRNITDRKERTDPFIPPELGHSQTSGSLKIRINGVASAHVINGAVNGRGHRSYSISSYGTHGQANSTAVSVARARPVSRTSPSSLTRSAASSRQDIPFSESPALVRTQEGMTLFDTMDKTLDRVKRNTNTGKLKTDLMDKLIELAPPYDYCEGTDDAGNQPVIKTEPDAMDCLSEEVGEKRKSCELVNARPRKRARFRFSSSSAPGFRQPASLPPPLSFTNAHSQAADKEESSELTELWWGAVQSDALLANGLPRIQVSSSKQAARIAARADDQPLPSTSSSPTSQQDLKTEPHKIEAGPSSLVSLINSNIKAMKRVRHTHARFAALVANTAAATGADDSIDGAAPMPDDFPTQASAVVHGPGSMGSVHGDEESMDVVEDRVDERPWLQRYIDATRVRDNATSLSHPPIFSGAVIGKEEPVPKVKKKSKRKRRSRLPTGIDMGEEITDSCVRWMGEKVLEHVGFQGTSRAALDVLAGVTKEYFFNVGRTIKFLSDKCSQSMTAEEIILHTLFESGTSKVQDLEHYIADDVRRHGTRLGDLEKKLVSAYRESAANEVQEDEGLFDEEEEEEAGALAVGGDFADILGEDYLGLRELGIAAEFGMASLTIPKKLLRSKKTQKTSGNASKPNEPPPPYPPPPPFLPLTYDKLGDQIGLLKPYYQARFATRASSLAQNAATRFVVPPAPVWLQSSGIPAQDGSKTASSTSSEAAPAAPPEIIIPPDLVLPDDSPNASQVKVGPLGQIMRPSTTSGSGKKKAKGAASAAAAGQQYGQGSGGSAANSGGSGPQASGSEVIVNQENSPSKKKKAVTGIGTGNGRKKKGDPSGVTSQPESATQSPVPPPVGFNQSHSQNQNRKATAQGKGVVFPAVVVASA</sequence>
<gene>
    <name evidence="5" type="ORF">M378DRAFT_166264</name>
</gene>
<dbReference type="GO" id="GO:0005198">
    <property type="term" value="F:structural molecule activity"/>
    <property type="evidence" value="ECO:0007669"/>
    <property type="project" value="TreeGrafter"/>
</dbReference>
<feature type="compositionally biased region" description="Low complexity" evidence="3">
    <location>
        <begin position="845"/>
        <end position="855"/>
    </location>
</feature>
<dbReference type="Gene3D" id="1.10.20.10">
    <property type="entry name" value="Histone, subunit A"/>
    <property type="match status" value="1"/>
</dbReference>
<dbReference type="OrthoDB" id="21449at2759"/>
<keyword evidence="1 2" id="KW-0103">Bromodomain</keyword>
<dbReference type="FunCoup" id="A0A0C2SFT4">
    <property type="interactions" value="15"/>
</dbReference>
<dbReference type="Pfam" id="PF00439">
    <property type="entry name" value="Bromodomain"/>
    <property type="match status" value="1"/>
</dbReference>
<dbReference type="CDD" id="cd22927">
    <property type="entry name" value="HFD_SPT7"/>
    <property type="match status" value="1"/>
</dbReference>
<dbReference type="STRING" id="946122.A0A0C2SFT4"/>
<dbReference type="GO" id="GO:0006325">
    <property type="term" value="P:chromatin organization"/>
    <property type="evidence" value="ECO:0007669"/>
    <property type="project" value="UniProtKB-ARBA"/>
</dbReference>
<dbReference type="InParanoid" id="A0A0C2SFT4"/>
<evidence type="ECO:0000256" key="3">
    <source>
        <dbReference type="SAM" id="MobiDB-lite"/>
    </source>
</evidence>
<feature type="domain" description="Bromo" evidence="4">
    <location>
        <begin position="61"/>
        <end position="131"/>
    </location>
</feature>
<dbReference type="PROSITE" id="PS00633">
    <property type="entry name" value="BROMODOMAIN_1"/>
    <property type="match status" value="1"/>
</dbReference>
<feature type="compositionally biased region" description="Polar residues" evidence="3">
    <location>
        <begin position="988"/>
        <end position="1000"/>
    </location>
</feature>
<feature type="region of interest" description="Disordered" evidence="3">
    <location>
        <begin position="216"/>
        <end position="240"/>
    </location>
</feature>
<feature type="compositionally biased region" description="Low complexity" evidence="3">
    <location>
        <begin position="903"/>
        <end position="913"/>
    </location>
</feature>
<dbReference type="GO" id="GO:0000124">
    <property type="term" value="C:SAGA complex"/>
    <property type="evidence" value="ECO:0007669"/>
    <property type="project" value="InterPro"/>
</dbReference>
<dbReference type="InterPro" id="IPR009072">
    <property type="entry name" value="Histone-fold"/>
</dbReference>
<dbReference type="GO" id="GO:0006357">
    <property type="term" value="P:regulation of transcription by RNA polymerase II"/>
    <property type="evidence" value="ECO:0007669"/>
    <property type="project" value="TreeGrafter"/>
</dbReference>
<dbReference type="SUPFAM" id="SSF47370">
    <property type="entry name" value="Bromodomain"/>
    <property type="match status" value="1"/>
</dbReference>
<dbReference type="PROSITE" id="PS50014">
    <property type="entry name" value="BROMODOMAIN_2"/>
    <property type="match status" value="1"/>
</dbReference>
<dbReference type="PANTHER" id="PTHR47343">
    <property type="entry name" value="TRANSCRIPTIONAL ACTIVATOR SPT7"/>
    <property type="match status" value="1"/>
</dbReference>
<evidence type="ECO:0000313" key="6">
    <source>
        <dbReference type="Proteomes" id="UP000054549"/>
    </source>
</evidence>
<dbReference type="PRINTS" id="PR00503">
    <property type="entry name" value="BROMODOMAIN"/>
</dbReference>
<reference evidence="5 6" key="1">
    <citation type="submission" date="2014-04" db="EMBL/GenBank/DDBJ databases">
        <title>Evolutionary Origins and Diversification of the Mycorrhizal Mutualists.</title>
        <authorList>
            <consortium name="DOE Joint Genome Institute"/>
            <consortium name="Mycorrhizal Genomics Consortium"/>
            <person name="Kohler A."/>
            <person name="Kuo A."/>
            <person name="Nagy L.G."/>
            <person name="Floudas D."/>
            <person name="Copeland A."/>
            <person name="Barry K.W."/>
            <person name="Cichocki N."/>
            <person name="Veneault-Fourrey C."/>
            <person name="LaButti K."/>
            <person name="Lindquist E.A."/>
            <person name="Lipzen A."/>
            <person name="Lundell T."/>
            <person name="Morin E."/>
            <person name="Murat C."/>
            <person name="Riley R."/>
            <person name="Ohm R."/>
            <person name="Sun H."/>
            <person name="Tunlid A."/>
            <person name="Henrissat B."/>
            <person name="Grigoriev I.V."/>
            <person name="Hibbett D.S."/>
            <person name="Martin F."/>
        </authorList>
    </citation>
    <scope>NUCLEOTIDE SEQUENCE [LARGE SCALE GENOMIC DNA]</scope>
    <source>
        <strain evidence="5 6">Koide BX008</strain>
    </source>
</reference>
<dbReference type="InterPro" id="IPR018359">
    <property type="entry name" value="Bromodomain_CS"/>
</dbReference>
<protein>
    <recommendedName>
        <fullName evidence="4">Bromo domain-containing protein</fullName>
    </recommendedName>
</protein>
<dbReference type="Gene3D" id="1.20.920.10">
    <property type="entry name" value="Bromodomain-like"/>
    <property type="match status" value="1"/>
</dbReference>
<feature type="compositionally biased region" description="Low complexity" evidence="3">
    <location>
        <begin position="921"/>
        <end position="935"/>
    </location>
</feature>
<dbReference type="PANTHER" id="PTHR47343:SF1">
    <property type="entry name" value="TRANSCRIPTIONAL ACTIVATOR SPT7"/>
    <property type="match status" value="1"/>
</dbReference>
<feature type="compositionally biased region" description="Polar residues" evidence="3">
    <location>
        <begin position="969"/>
        <end position="980"/>
    </location>
</feature>
<evidence type="ECO:0000256" key="2">
    <source>
        <dbReference type="PROSITE-ProRule" id="PRU00035"/>
    </source>
</evidence>
<name>A0A0C2SFT4_AMAMK</name>
<dbReference type="GO" id="GO:0046695">
    <property type="term" value="C:SLIK (SAGA-like) complex"/>
    <property type="evidence" value="ECO:0007669"/>
    <property type="project" value="InterPro"/>
</dbReference>
<feature type="compositionally biased region" description="Low complexity" evidence="3">
    <location>
        <begin position="343"/>
        <end position="353"/>
    </location>
</feature>
<proteinExistence type="predicted"/>
<organism evidence="5 6">
    <name type="scientific">Amanita muscaria (strain Koide BX008)</name>
    <dbReference type="NCBI Taxonomy" id="946122"/>
    <lineage>
        <taxon>Eukaryota</taxon>
        <taxon>Fungi</taxon>
        <taxon>Dikarya</taxon>
        <taxon>Basidiomycota</taxon>
        <taxon>Agaricomycotina</taxon>
        <taxon>Agaricomycetes</taxon>
        <taxon>Agaricomycetidae</taxon>
        <taxon>Agaricales</taxon>
        <taxon>Pluteineae</taxon>
        <taxon>Amanitaceae</taxon>
        <taxon>Amanita</taxon>
    </lineage>
</organism>
<dbReference type="SMART" id="SM00297">
    <property type="entry name" value="BROMO"/>
    <property type="match status" value="1"/>
</dbReference>
<dbReference type="InterPro" id="IPR001487">
    <property type="entry name" value="Bromodomain"/>
</dbReference>
<dbReference type="AlphaFoldDB" id="A0A0C2SFT4"/>
<dbReference type="EMBL" id="KN818277">
    <property type="protein sequence ID" value="KIL61945.1"/>
    <property type="molecule type" value="Genomic_DNA"/>
</dbReference>
<feature type="compositionally biased region" description="Low complexity" evidence="3">
    <location>
        <begin position="409"/>
        <end position="433"/>
    </location>
</feature>
<feature type="region of interest" description="Disordered" evidence="3">
    <location>
        <begin position="756"/>
        <end position="786"/>
    </location>
</feature>